<evidence type="ECO:0000313" key="2">
    <source>
        <dbReference type="EMBL" id="ETO19777.1"/>
    </source>
</evidence>
<sequence length="255" mass="26845">MNLTNNVDFLLITENKKTVRLKNNEWNGFKFGVYLLGEYTKLTVDCNKKSNKKELGHLKIRTSHLWMKSVTSTIDCSGLGFPSDSGPGMGGKARKPFCSGGGAGHGQRGSEENMVQGNGAGGPVYGEKMLLKQLLCGSGGGFGFDGANGNIRYGGSGGGVIEIVVEQHLLNYGTIKANGSHGTGGWGGGGSGGSILIHLRPRPTTSPHVLGNITCKGGNQLYSNKGGDGRIAIYGATFLPEETQKIKPRPFNSVQ</sequence>
<dbReference type="Proteomes" id="UP000023152">
    <property type="component" value="Unassembled WGS sequence"/>
</dbReference>
<organism evidence="2 3">
    <name type="scientific">Reticulomyxa filosa</name>
    <dbReference type="NCBI Taxonomy" id="46433"/>
    <lineage>
        <taxon>Eukaryota</taxon>
        <taxon>Sar</taxon>
        <taxon>Rhizaria</taxon>
        <taxon>Retaria</taxon>
        <taxon>Foraminifera</taxon>
        <taxon>Monothalamids</taxon>
        <taxon>Reticulomyxidae</taxon>
        <taxon>Reticulomyxa</taxon>
    </lineage>
</organism>
<proteinExistence type="predicted"/>
<accession>X6N390</accession>
<name>X6N390_RETFI</name>
<gene>
    <name evidence="2" type="ORF">RFI_17453</name>
</gene>
<keyword evidence="3" id="KW-1185">Reference proteome</keyword>
<dbReference type="EMBL" id="ASPP01013289">
    <property type="protein sequence ID" value="ETO19777.1"/>
    <property type="molecule type" value="Genomic_DNA"/>
</dbReference>
<evidence type="ECO:0000313" key="3">
    <source>
        <dbReference type="Proteomes" id="UP000023152"/>
    </source>
</evidence>
<dbReference type="AlphaFoldDB" id="X6N390"/>
<feature type="region of interest" description="Disordered" evidence="1">
    <location>
        <begin position="87"/>
        <end position="111"/>
    </location>
</feature>
<evidence type="ECO:0000256" key="1">
    <source>
        <dbReference type="SAM" id="MobiDB-lite"/>
    </source>
</evidence>
<reference evidence="2 3" key="1">
    <citation type="journal article" date="2013" name="Curr. Biol.">
        <title>The Genome of the Foraminiferan Reticulomyxa filosa.</title>
        <authorList>
            <person name="Glockner G."/>
            <person name="Hulsmann N."/>
            <person name="Schleicher M."/>
            <person name="Noegel A.A."/>
            <person name="Eichinger L."/>
            <person name="Gallinger C."/>
            <person name="Pawlowski J."/>
            <person name="Sierra R."/>
            <person name="Euteneuer U."/>
            <person name="Pillet L."/>
            <person name="Moustafa A."/>
            <person name="Platzer M."/>
            <person name="Groth M."/>
            <person name="Szafranski K."/>
            <person name="Schliwa M."/>
        </authorList>
    </citation>
    <scope>NUCLEOTIDE SEQUENCE [LARGE SCALE GENOMIC DNA]</scope>
</reference>
<protein>
    <submittedName>
        <fullName evidence="2">Uncharacterized protein</fullName>
    </submittedName>
</protein>
<comment type="caution">
    <text evidence="2">The sequence shown here is derived from an EMBL/GenBank/DDBJ whole genome shotgun (WGS) entry which is preliminary data.</text>
</comment>